<dbReference type="AlphaFoldDB" id="A0A0S2LYM8"/>
<dbReference type="Proteomes" id="UP000059574">
    <property type="component" value="Chromosome"/>
</dbReference>
<reference evidence="2 3" key="2">
    <citation type="journal article" date="2016" name="J. Biotechnol.">
        <title>Complete genome sequence of Arthrobacter alpinus ERGS4:06, a yellow pigmented bacterium tolerant to cold and radiations isolated from Sikkim Himalaya.</title>
        <authorList>
            <person name="Kumar R."/>
            <person name="Singh D."/>
            <person name="Swarnkar M.K."/>
            <person name="Singh A.K."/>
            <person name="Kumar S."/>
        </authorList>
    </citation>
    <scope>NUCLEOTIDE SEQUENCE [LARGE SCALE GENOMIC DNA]</scope>
    <source>
        <strain evidence="2 3">ERGS4:06</strain>
    </source>
</reference>
<dbReference type="RefSeq" id="WP_062287928.1">
    <property type="nucleotide sequence ID" value="NZ_CP013200.1"/>
</dbReference>
<accession>A0A0S2LYM8</accession>
<organism evidence="2 3">
    <name type="scientific">Arthrobacter alpinus</name>
    <dbReference type="NCBI Taxonomy" id="656366"/>
    <lineage>
        <taxon>Bacteria</taxon>
        <taxon>Bacillati</taxon>
        <taxon>Actinomycetota</taxon>
        <taxon>Actinomycetes</taxon>
        <taxon>Micrococcales</taxon>
        <taxon>Micrococcaceae</taxon>
        <taxon>Arthrobacter</taxon>
    </lineage>
</organism>
<gene>
    <name evidence="2" type="ORF">AS189_09385</name>
</gene>
<evidence type="ECO:0000313" key="2">
    <source>
        <dbReference type="EMBL" id="ALO66666.1"/>
    </source>
</evidence>
<sequence length="368" mass="41026">MVVDTTTLQRRSTELKGFQWTLVLNASRSGQFLLAVPEVCLLEANRQVQISLDHAATEIKRAASSIRLTDVSDELKSFHERFQEEANAEAEKFILNATTRIREHGGRVLPLPDVSHSVVVQKELGFVKPFSEDGSGYRDTLIWHSLLDLVRSEPGLEELYFVTNNSSDFAVSKKNKHQLATNLIDEVKLINNNLSVHLVNTLDEFIAKLDLTRPSTAEGAENARDAKFDTDLANAIERAADDVLWSDFDVLLEVAEALDVQFPEWFESPKIAHLEIDFDTLTYTESEIGDSTDTVLICEVEAEISAESPVYKGEMHSIPNEYWVSDGDMNDHYGEVQTSVHGKLQFNALASLDGSISSCTLIGLLPSR</sequence>
<proteinExistence type="predicted"/>
<evidence type="ECO:0000259" key="1">
    <source>
        <dbReference type="PROSITE" id="PS50835"/>
    </source>
</evidence>
<dbReference type="InterPro" id="IPR007110">
    <property type="entry name" value="Ig-like_dom"/>
</dbReference>
<reference evidence="3" key="1">
    <citation type="submission" date="2015-11" db="EMBL/GenBank/DDBJ databases">
        <authorList>
            <person name="Kumar R."/>
            <person name="Singh D."/>
            <person name="Swarnkar M.K."/>
            <person name="Singh A.K."/>
            <person name="Kumar S."/>
        </authorList>
    </citation>
    <scope>NUCLEOTIDE SEQUENCE [LARGE SCALE GENOMIC DNA]</scope>
    <source>
        <strain evidence="3">ERGS4:06</strain>
    </source>
</reference>
<protein>
    <recommendedName>
        <fullName evidence="1">Ig-like domain-containing protein</fullName>
    </recommendedName>
</protein>
<dbReference type="PROSITE" id="PS50835">
    <property type="entry name" value="IG_LIKE"/>
    <property type="match status" value="1"/>
</dbReference>
<feature type="domain" description="Ig-like" evidence="1">
    <location>
        <begin position="269"/>
        <end position="368"/>
    </location>
</feature>
<dbReference type="EMBL" id="CP013200">
    <property type="protein sequence ID" value="ALO66666.1"/>
    <property type="molecule type" value="Genomic_DNA"/>
</dbReference>
<dbReference type="Pfam" id="PF16289">
    <property type="entry name" value="PIN_12"/>
    <property type="match status" value="1"/>
</dbReference>
<name>A0A0S2LYM8_9MICC</name>
<evidence type="ECO:0000313" key="3">
    <source>
        <dbReference type="Proteomes" id="UP000059574"/>
    </source>
</evidence>
<dbReference type="InterPro" id="IPR032557">
    <property type="entry name" value="DUF4935"/>
</dbReference>